<feature type="region of interest" description="Disordered" evidence="1">
    <location>
        <begin position="116"/>
        <end position="140"/>
    </location>
</feature>
<evidence type="ECO:0008006" key="5">
    <source>
        <dbReference type="Google" id="ProtNLM"/>
    </source>
</evidence>
<dbReference type="GeneID" id="33059184"/>
<keyword evidence="2" id="KW-0472">Membrane</keyword>
<dbReference type="Pfam" id="PF11906">
    <property type="entry name" value="DUF3426"/>
    <property type="match status" value="1"/>
</dbReference>
<keyword evidence="4" id="KW-1185">Reference proteome</keyword>
<sequence>MTTAIKTQCPHCKACFDVQQTQLNKVNAIVNCEQCQQSFLVNQHLIVTHTSYRTNTRSETKSPNQNMPSTNRQLVKELSSDDLIYDDMDIDEASDTELEYDSLDSMDAWLTQASHASTPVNTPSYNTSKAANKNSHASTKPLLNDHTSIAPSAISSVAANDIHASVDQKTDNAWLEELLKEQNKREETLQDDTDLSQLLLNMGVPLKDENNIPEKHIRKSQAKFSPTSEKQSIASLLWVLGCSVLALLLFAQYVIFNLENLVKNPVYAERLQAICSIAACSLPSADLNALSIVNTNHRSSLVNDASTFSDVSATLNNQSAKAQLYPNLKVSVYSANSMIGEFIATPEEYLLSKQNYLAAASARQLLFTIPVADTKIREITINPLY</sequence>
<gene>
    <name evidence="3" type="ORF">A3K91_0865</name>
</gene>
<organism evidence="3 4">
    <name type="scientific">Psychrobacter alimentarius</name>
    <dbReference type="NCBI Taxonomy" id="261164"/>
    <lineage>
        <taxon>Bacteria</taxon>
        <taxon>Pseudomonadati</taxon>
        <taxon>Pseudomonadota</taxon>
        <taxon>Gammaproteobacteria</taxon>
        <taxon>Moraxellales</taxon>
        <taxon>Moraxellaceae</taxon>
        <taxon>Psychrobacter</taxon>
    </lineage>
</organism>
<dbReference type="RefSeq" id="WP_062844166.1">
    <property type="nucleotide sequence ID" value="NZ_CP014945.1"/>
</dbReference>
<feature type="region of interest" description="Disordered" evidence="1">
    <location>
        <begin position="52"/>
        <end position="71"/>
    </location>
</feature>
<dbReference type="EMBL" id="CP014945">
    <property type="protein sequence ID" value="AMT96483.1"/>
    <property type="molecule type" value="Genomic_DNA"/>
</dbReference>
<feature type="transmembrane region" description="Helical" evidence="2">
    <location>
        <begin position="236"/>
        <end position="256"/>
    </location>
</feature>
<dbReference type="NCBIfam" id="TIGR02098">
    <property type="entry name" value="MJ0042_CXXC"/>
    <property type="match status" value="1"/>
</dbReference>
<keyword evidence="2" id="KW-1133">Transmembrane helix</keyword>
<evidence type="ECO:0000313" key="3">
    <source>
        <dbReference type="EMBL" id="AMT96483.1"/>
    </source>
</evidence>
<evidence type="ECO:0000313" key="4">
    <source>
        <dbReference type="Proteomes" id="UP000076104"/>
    </source>
</evidence>
<evidence type="ECO:0000256" key="1">
    <source>
        <dbReference type="SAM" id="MobiDB-lite"/>
    </source>
</evidence>
<dbReference type="InterPro" id="IPR011723">
    <property type="entry name" value="Znf/thioredoxin_put"/>
</dbReference>
<dbReference type="Proteomes" id="UP000076104">
    <property type="component" value="Chromosome"/>
</dbReference>
<name>A0ABN4N0K6_9GAMM</name>
<feature type="compositionally biased region" description="Polar residues" evidence="1">
    <location>
        <begin position="116"/>
        <end position="138"/>
    </location>
</feature>
<dbReference type="InterPro" id="IPR021834">
    <property type="entry name" value="DUF3426"/>
</dbReference>
<evidence type="ECO:0000256" key="2">
    <source>
        <dbReference type="SAM" id="Phobius"/>
    </source>
</evidence>
<proteinExistence type="predicted"/>
<keyword evidence="2" id="KW-0812">Transmembrane</keyword>
<reference evidence="3 4" key="1">
    <citation type="submission" date="2016-03" db="EMBL/GenBank/DDBJ databases">
        <title>Genome sequencing of Psychrobacter alimentarius PAMC 27889.</title>
        <authorList>
            <person name="Lee J."/>
            <person name="Kim O.-S."/>
        </authorList>
    </citation>
    <scope>NUCLEOTIDE SEQUENCE [LARGE SCALE GENOMIC DNA]</scope>
    <source>
        <strain evidence="3 4">PAMC 27889</strain>
    </source>
</reference>
<protein>
    <recommendedName>
        <fullName evidence="5">Zinc finger/thioredoxin putative domain-containing protein</fullName>
    </recommendedName>
</protein>
<accession>A0ABN4N0K6</accession>